<organism evidence="3">
    <name type="scientific">Bradyrhizobium quebecense</name>
    <dbReference type="NCBI Taxonomy" id="2748629"/>
    <lineage>
        <taxon>Bacteria</taxon>
        <taxon>Pseudomonadati</taxon>
        <taxon>Pseudomonadota</taxon>
        <taxon>Alphaproteobacteria</taxon>
        <taxon>Hyphomicrobiales</taxon>
        <taxon>Nitrobacteraceae</taxon>
        <taxon>Bradyrhizobium</taxon>
    </lineage>
</organism>
<dbReference type="EMBL" id="JABWSX010000001">
    <property type="protein sequence ID" value="NVL07950.1"/>
    <property type="molecule type" value="Genomic_DNA"/>
</dbReference>
<dbReference type="InterPro" id="IPR052380">
    <property type="entry name" value="Viral_DNA_packaging_terminase"/>
</dbReference>
<dbReference type="Pfam" id="PF04466">
    <property type="entry name" value="Terminase_3"/>
    <property type="match status" value="1"/>
</dbReference>
<dbReference type="AlphaFoldDB" id="A0A974AEU3"/>
<gene>
    <name evidence="3" type="ORF">HU230_19805</name>
</gene>
<accession>A0A974AEU3</accession>
<dbReference type="InterPro" id="IPR035412">
    <property type="entry name" value="Terminase_L_N"/>
</dbReference>
<name>A0A974AEU3_9BRAD</name>
<dbReference type="InterPro" id="IPR027417">
    <property type="entry name" value="P-loop_NTPase"/>
</dbReference>
<feature type="compositionally biased region" description="Basic and acidic residues" evidence="1">
    <location>
        <begin position="422"/>
        <end position="431"/>
    </location>
</feature>
<dbReference type="Gene3D" id="3.40.50.300">
    <property type="entry name" value="P-loop containing nucleotide triphosphate hydrolases"/>
    <property type="match status" value="1"/>
</dbReference>
<reference evidence="3" key="1">
    <citation type="submission" date="2020-06" db="EMBL/GenBank/DDBJ databases">
        <title>Whole Genome Sequence of Bradyrhizobium sp. Strain 66S1MB.</title>
        <authorList>
            <person name="Bromfield E."/>
            <person name="Cloutier S."/>
        </authorList>
    </citation>
    <scope>NUCLEOTIDE SEQUENCE</scope>
    <source>
        <strain evidence="3">66S1MB</strain>
    </source>
</reference>
<dbReference type="RefSeq" id="WP_176531546.1">
    <property type="nucleotide sequence ID" value="NZ_CP088022.1"/>
</dbReference>
<comment type="caution">
    <text evidence="3">The sequence shown here is derived from an EMBL/GenBank/DDBJ whole genome shotgun (WGS) entry which is preliminary data.</text>
</comment>
<evidence type="ECO:0000313" key="3">
    <source>
        <dbReference type="EMBL" id="NVL07950.1"/>
    </source>
</evidence>
<proteinExistence type="predicted"/>
<evidence type="ECO:0000259" key="2">
    <source>
        <dbReference type="Pfam" id="PF04466"/>
    </source>
</evidence>
<feature type="region of interest" description="Disordered" evidence="1">
    <location>
        <begin position="419"/>
        <end position="441"/>
    </location>
</feature>
<evidence type="ECO:0000256" key="1">
    <source>
        <dbReference type="SAM" id="MobiDB-lite"/>
    </source>
</evidence>
<sequence length="441" mass="49342">MTAAQILLPPKLVPVFTGEAMYRGAYGGRGSAKTRSFAKMAAVRAMMWATEGREGIILCGREFMNSLADSSFAEVKAAIASEPFLAAFFDVGETYIRTKCRRIYFVFAGLRHNLDSIKSKAKILLLWVDEAEPVSDNAWTVTIPTVREEGAEIWVTWNPDRKKSATHKRFRENPPDGSKIIELNWRDNPFFPKILNTTRLDDQKNRPDQYDWVWNGGFRTVVEGAYYAKGLLEAKEQGRITFVPRDPLMQTRAYFDIGGTGARADAVAIWIAQFVGQKINVLDYYEAQGQPLSVHIDWMRSRGYGNAWVILPHDGAHGDKVFATSYESAIREAGFDVLVIPNQGAGAASARIETGRRLFPRLFFNADTTEPGRDALGWYHEKKSNDERNIGLGPNHDWSSHGADGFGLMCIHYDQPAGAASPRERYRDRGRSSGGGSWQSV</sequence>
<feature type="domain" description="Phage terminase large subunit N-terminal" evidence="2">
    <location>
        <begin position="22"/>
        <end position="216"/>
    </location>
</feature>
<dbReference type="PANTHER" id="PTHR39184:SF1">
    <property type="entry name" value="PBSX PHAGE TERMINASE LARGE SUBUNIT"/>
    <property type="match status" value="1"/>
</dbReference>
<protein>
    <submittedName>
        <fullName evidence="3">PBSX family phage terminase large subunit</fullName>
    </submittedName>
</protein>
<feature type="compositionally biased region" description="Gly residues" evidence="1">
    <location>
        <begin position="432"/>
        <end position="441"/>
    </location>
</feature>
<dbReference type="PANTHER" id="PTHR39184">
    <property type="match status" value="1"/>
</dbReference>